<evidence type="ECO:0000259" key="2">
    <source>
        <dbReference type="Pfam" id="PF05239"/>
    </source>
</evidence>
<feature type="chain" id="PRO_5022116601" evidence="1">
    <location>
        <begin position="24"/>
        <end position="232"/>
    </location>
</feature>
<evidence type="ECO:0000313" key="3">
    <source>
        <dbReference type="EMBL" id="TQV70100.1"/>
    </source>
</evidence>
<dbReference type="SUPFAM" id="SSF50346">
    <property type="entry name" value="PRC-barrel domain"/>
    <property type="match status" value="1"/>
</dbReference>
<name>A0A545SYQ8_9PROT</name>
<dbReference type="RefSeq" id="WP_142899865.1">
    <property type="nucleotide sequence ID" value="NZ_ML660070.1"/>
</dbReference>
<organism evidence="3 4">
    <name type="scientific">Denitrobaculum tricleocarpae</name>
    <dbReference type="NCBI Taxonomy" id="2591009"/>
    <lineage>
        <taxon>Bacteria</taxon>
        <taxon>Pseudomonadati</taxon>
        <taxon>Pseudomonadota</taxon>
        <taxon>Alphaproteobacteria</taxon>
        <taxon>Rhodospirillales</taxon>
        <taxon>Rhodospirillaceae</taxon>
        <taxon>Denitrobaculum</taxon>
    </lineage>
</organism>
<feature type="signal peptide" evidence="1">
    <location>
        <begin position="1"/>
        <end position="23"/>
    </location>
</feature>
<keyword evidence="1" id="KW-0732">Signal</keyword>
<evidence type="ECO:0000256" key="1">
    <source>
        <dbReference type="SAM" id="SignalP"/>
    </source>
</evidence>
<dbReference type="InterPro" id="IPR027275">
    <property type="entry name" value="PRC-brl_dom"/>
</dbReference>
<sequence length="232" mass="24942">MNKVLLSTSTAFLIAAGSASSFANCEIIDADLDKKISENQQLRAEYNASLLRDARSLRDAAGTLTAYGKEDACAAVSEAIREMVENPKAAAAAKAGVTGEEVVVATKSADDRRASAVSVSKMTSRIRAEEIIGTDVFGAKGDTVGEVADIVFGANGQPTYAVVSYGGFLGVAEDQAAIPFKLLKVSSDKEAFFVDMTEEELEKAPRFETGRYDWIEDEAWRTKNEQYFAPKN</sequence>
<feature type="domain" description="PRC-barrel" evidence="2">
    <location>
        <begin position="126"/>
        <end position="200"/>
    </location>
</feature>
<dbReference type="OrthoDB" id="8021018at2"/>
<dbReference type="PANTHER" id="PTHR36505">
    <property type="entry name" value="BLR1072 PROTEIN"/>
    <property type="match status" value="1"/>
</dbReference>
<dbReference type="EMBL" id="VHSH01000019">
    <property type="protein sequence ID" value="TQV70100.1"/>
    <property type="molecule type" value="Genomic_DNA"/>
</dbReference>
<dbReference type="Pfam" id="PF05239">
    <property type="entry name" value="PRC"/>
    <property type="match status" value="1"/>
</dbReference>
<reference evidence="3 4" key="1">
    <citation type="submission" date="2019-06" db="EMBL/GenBank/DDBJ databases">
        <title>Whole genome sequence for Rhodospirillaceae sp. R148.</title>
        <authorList>
            <person name="Wang G."/>
        </authorList>
    </citation>
    <scope>NUCLEOTIDE SEQUENCE [LARGE SCALE GENOMIC DNA]</scope>
    <source>
        <strain evidence="3 4">R148</strain>
    </source>
</reference>
<gene>
    <name evidence="3" type="ORF">FKG95_28470</name>
</gene>
<dbReference type="InterPro" id="IPR011033">
    <property type="entry name" value="PRC_barrel-like_sf"/>
</dbReference>
<dbReference type="PANTHER" id="PTHR36505:SF1">
    <property type="entry name" value="BLR1072 PROTEIN"/>
    <property type="match status" value="1"/>
</dbReference>
<dbReference type="Gene3D" id="2.30.30.240">
    <property type="entry name" value="PRC-barrel domain"/>
    <property type="match status" value="1"/>
</dbReference>
<protein>
    <submittedName>
        <fullName evidence="3">PRC-barrel domain containing protein</fullName>
    </submittedName>
</protein>
<dbReference type="Proteomes" id="UP000315252">
    <property type="component" value="Unassembled WGS sequence"/>
</dbReference>
<proteinExistence type="predicted"/>
<dbReference type="AlphaFoldDB" id="A0A545SYQ8"/>
<comment type="caution">
    <text evidence="3">The sequence shown here is derived from an EMBL/GenBank/DDBJ whole genome shotgun (WGS) entry which is preliminary data.</text>
</comment>
<evidence type="ECO:0000313" key="4">
    <source>
        <dbReference type="Proteomes" id="UP000315252"/>
    </source>
</evidence>
<keyword evidence="4" id="KW-1185">Reference proteome</keyword>
<accession>A0A545SYQ8</accession>